<dbReference type="SUPFAM" id="SSF56219">
    <property type="entry name" value="DNase I-like"/>
    <property type="match status" value="1"/>
</dbReference>
<evidence type="ECO:0000313" key="2">
    <source>
        <dbReference type="EMBL" id="WPU66746.1"/>
    </source>
</evidence>
<keyword evidence="3" id="KW-1185">Reference proteome</keyword>
<dbReference type="NCBIfam" id="NF003842">
    <property type="entry name" value="PRK05421.1-4"/>
    <property type="match status" value="1"/>
</dbReference>
<dbReference type="RefSeq" id="WP_321399264.1">
    <property type="nucleotide sequence ID" value="NZ_CP139487.1"/>
</dbReference>
<accession>A0AAX4HU55</accession>
<dbReference type="EMBL" id="CP139487">
    <property type="protein sequence ID" value="WPU66746.1"/>
    <property type="molecule type" value="Genomic_DNA"/>
</dbReference>
<dbReference type="InterPro" id="IPR005135">
    <property type="entry name" value="Endo/exonuclease/phosphatase"/>
</dbReference>
<dbReference type="NCBIfam" id="NF003840">
    <property type="entry name" value="PRK05421.1-2"/>
    <property type="match status" value="1"/>
</dbReference>
<protein>
    <submittedName>
        <fullName evidence="2">Endonuclease/exonuclease/phosphatase family protein</fullName>
    </submittedName>
</protein>
<gene>
    <name evidence="2" type="ORF">SOO65_08300</name>
</gene>
<dbReference type="KEGG" id="psti:SOO65_08300"/>
<evidence type="ECO:0000313" key="3">
    <source>
        <dbReference type="Proteomes" id="UP001324634"/>
    </source>
</evidence>
<reference evidence="2 3" key="1">
    <citation type="submission" date="2023-11" db="EMBL/GenBank/DDBJ databases">
        <title>Peredibacter starrii A3.12.</title>
        <authorList>
            <person name="Mitchell R.J."/>
        </authorList>
    </citation>
    <scope>NUCLEOTIDE SEQUENCE [LARGE SCALE GENOMIC DNA]</scope>
    <source>
        <strain evidence="2 3">A3.12</strain>
    </source>
</reference>
<feature type="domain" description="Endonuclease/exonuclease/phosphatase" evidence="1">
    <location>
        <begin position="56"/>
        <end position="269"/>
    </location>
</feature>
<dbReference type="Pfam" id="PF03372">
    <property type="entry name" value="Exo_endo_phos"/>
    <property type="match status" value="1"/>
</dbReference>
<keyword evidence="2" id="KW-0378">Hydrolase</keyword>
<evidence type="ECO:0000259" key="1">
    <source>
        <dbReference type="Pfam" id="PF03372"/>
    </source>
</evidence>
<organism evidence="2 3">
    <name type="scientific">Peredibacter starrii</name>
    <dbReference type="NCBI Taxonomy" id="28202"/>
    <lineage>
        <taxon>Bacteria</taxon>
        <taxon>Pseudomonadati</taxon>
        <taxon>Bdellovibrionota</taxon>
        <taxon>Bacteriovoracia</taxon>
        <taxon>Bacteriovoracales</taxon>
        <taxon>Bacteriovoracaceae</taxon>
        <taxon>Peredibacter</taxon>
    </lineage>
</organism>
<keyword evidence="2" id="KW-0540">Nuclease</keyword>
<dbReference type="GO" id="GO:0004519">
    <property type="term" value="F:endonuclease activity"/>
    <property type="evidence" value="ECO:0007669"/>
    <property type="project" value="UniProtKB-KW"/>
</dbReference>
<name>A0AAX4HU55_9BACT</name>
<dbReference type="Proteomes" id="UP001324634">
    <property type="component" value="Chromosome"/>
</dbReference>
<sequence length="282" mass="32225">MDRIVFALSLILFINLDASAGLISRYFNKVPLSEAHTITGTSSERELPESVKVLVWNIKKTQEAAWEKEFKTFSQGRELFLLQEAYPNELFTKTLESFPEFRWDMGISFRYQLFGNLPTGTMIGSRVEPTELVIKHTVDREPATDTPKAMTLGKYPLKGSSKELLVINVHGINFTTFGSFKRNMFQAEEEISKHEGPVLVAGDFNTRTKARMRYLFDLMQKHKLTEVKFKNAHQRMVAKFTNNVLDHGFVRGLDVKNAEVLGFARGSDHKPMVLDITVQEEN</sequence>
<proteinExistence type="predicted"/>
<keyword evidence="2" id="KW-0255">Endonuclease</keyword>
<dbReference type="Gene3D" id="3.60.10.10">
    <property type="entry name" value="Endonuclease/exonuclease/phosphatase"/>
    <property type="match status" value="1"/>
</dbReference>
<dbReference type="AlphaFoldDB" id="A0AAX4HU55"/>
<dbReference type="InterPro" id="IPR036691">
    <property type="entry name" value="Endo/exonu/phosph_ase_sf"/>
</dbReference>